<proteinExistence type="predicted"/>
<dbReference type="AlphaFoldDB" id="A0A485A120"/>
<gene>
    <name evidence="2" type="ORF">NCTC12282_04901</name>
</gene>
<evidence type="ECO:0000313" key="3">
    <source>
        <dbReference type="Proteomes" id="UP000373449"/>
    </source>
</evidence>
<reference evidence="2 3" key="1">
    <citation type="submission" date="2019-03" db="EMBL/GenBank/DDBJ databases">
        <authorList>
            <consortium name="Pathogen Informatics"/>
        </authorList>
    </citation>
    <scope>NUCLEOTIDE SEQUENCE [LARGE SCALE GENOMIC DNA]</scope>
    <source>
        <strain evidence="2 3">NCTC12282</strain>
    </source>
</reference>
<sequence>MITMKIEGLKDLERDLIALGEKVGTKVLREAGRAALQPVLLDMQTHAGYDGSSSGEHMRDSIKVRSTSKSKILIR</sequence>
<protein>
    <submittedName>
        <fullName evidence="2">Bacteriophage protein of uncharacterized function (DUF646)</fullName>
    </submittedName>
</protein>
<dbReference type="EMBL" id="CAADJA010000002">
    <property type="protein sequence ID" value="VFS51209.1"/>
    <property type="molecule type" value="Genomic_DNA"/>
</dbReference>
<accession>A0A485A120</accession>
<evidence type="ECO:0000313" key="2">
    <source>
        <dbReference type="EMBL" id="VFS51209.1"/>
    </source>
</evidence>
<dbReference type="Proteomes" id="UP000373449">
    <property type="component" value="Unassembled WGS sequence"/>
</dbReference>
<feature type="region of interest" description="Disordered" evidence="1">
    <location>
        <begin position="47"/>
        <end position="75"/>
    </location>
</feature>
<evidence type="ECO:0000256" key="1">
    <source>
        <dbReference type="SAM" id="MobiDB-lite"/>
    </source>
</evidence>
<organism evidence="2 3">
    <name type="scientific">Budvicia aquatica</name>
    <dbReference type="NCBI Taxonomy" id="82979"/>
    <lineage>
        <taxon>Bacteria</taxon>
        <taxon>Pseudomonadati</taxon>
        <taxon>Pseudomonadota</taxon>
        <taxon>Gammaproteobacteria</taxon>
        <taxon>Enterobacterales</taxon>
        <taxon>Budviciaceae</taxon>
        <taxon>Budvicia</taxon>
    </lineage>
</organism>
<name>A0A485A120_9GAMM</name>
<feature type="compositionally biased region" description="Basic residues" evidence="1">
    <location>
        <begin position="66"/>
        <end position="75"/>
    </location>
</feature>